<evidence type="ECO:0000313" key="3">
    <source>
        <dbReference type="EMBL" id="KKK55050.1"/>
    </source>
</evidence>
<reference evidence="3" key="1">
    <citation type="journal article" date="2015" name="Nature">
        <title>Complex archaea that bridge the gap between prokaryotes and eukaryotes.</title>
        <authorList>
            <person name="Spang A."/>
            <person name="Saw J.H."/>
            <person name="Jorgensen S.L."/>
            <person name="Zaremba-Niedzwiedzka K."/>
            <person name="Martijn J."/>
            <person name="Lind A.E."/>
            <person name="van Eijk R."/>
            <person name="Schleper C."/>
            <person name="Guy L."/>
            <person name="Ettema T.J."/>
        </authorList>
    </citation>
    <scope>NUCLEOTIDE SEQUENCE</scope>
</reference>
<gene>
    <name evidence="3" type="ORF">LCGC14_3078470</name>
</gene>
<feature type="compositionally biased region" description="Basic and acidic residues" evidence="1">
    <location>
        <begin position="37"/>
        <end position="60"/>
    </location>
</feature>
<evidence type="ECO:0000256" key="2">
    <source>
        <dbReference type="SAM" id="Phobius"/>
    </source>
</evidence>
<feature type="region of interest" description="Disordered" evidence="1">
    <location>
        <begin position="23"/>
        <end position="60"/>
    </location>
</feature>
<sequence length="60" mass="6496">MQWVIENWILVLVGGGMLAMHLFGHGHGHKGGHKKDHGSGKKHETPDLKKTGEAKESSNG</sequence>
<comment type="caution">
    <text evidence="3">The sequence shown here is derived from an EMBL/GenBank/DDBJ whole genome shotgun (WGS) entry which is preliminary data.</text>
</comment>
<proteinExistence type="predicted"/>
<organism evidence="3">
    <name type="scientific">marine sediment metagenome</name>
    <dbReference type="NCBI Taxonomy" id="412755"/>
    <lineage>
        <taxon>unclassified sequences</taxon>
        <taxon>metagenomes</taxon>
        <taxon>ecological metagenomes</taxon>
    </lineage>
</organism>
<feature type="transmembrane region" description="Helical" evidence="2">
    <location>
        <begin position="6"/>
        <end position="24"/>
    </location>
</feature>
<keyword evidence="2" id="KW-1133">Transmembrane helix</keyword>
<accession>A0A0F8X2I5</accession>
<feature type="compositionally biased region" description="Basic residues" evidence="1">
    <location>
        <begin position="24"/>
        <end position="36"/>
    </location>
</feature>
<name>A0A0F8X2I5_9ZZZZ</name>
<protein>
    <recommendedName>
        <fullName evidence="4">DUF2933 domain-containing protein</fullName>
    </recommendedName>
</protein>
<dbReference type="EMBL" id="LAZR01065681">
    <property type="protein sequence ID" value="KKK55050.1"/>
    <property type="molecule type" value="Genomic_DNA"/>
</dbReference>
<evidence type="ECO:0000256" key="1">
    <source>
        <dbReference type="SAM" id="MobiDB-lite"/>
    </source>
</evidence>
<keyword evidence="2" id="KW-0812">Transmembrane</keyword>
<evidence type="ECO:0008006" key="4">
    <source>
        <dbReference type="Google" id="ProtNLM"/>
    </source>
</evidence>
<dbReference type="AlphaFoldDB" id="A0A0F8X2I5"/>
<keyword evidence="2" id="KW-0472">Membrane</keyword>